<dbReference type="Gene3D" id="2.60.40.420">
    <property type="entry name" value="Cupredoxins - blue copper proteins"/>
    <property type="match status" value="1"/>
</dbReference>
<feature type="transmembrane region" description="Helical" evidence="1">
    <location>
        <begin position="161"/>
        <end position="178"/>
    </location>
</feature>
<dbReference type="InterPro" id="IPR039391">
    <property type="entry name" value="Phytocyanin-like"/>
</dbReference>
<dbReference type="Pfam" id="PF02298">
    <property type="entry name" value="Cu_bind_like"/>
    <property type="match status" value="1"/>
</dbReference>
<keyword evidence="4" id="KW-1185">Reference proteome</keyword>
<protein>
    <recommendedName>
        <fullName evidence="2">Phytocyanin domain-containing protein</fullName>
    </recommendedName>
</protein>
<evidence type="ECO:0000313" key="4">
    <source>
        <dbReference type="Proteomes" id="UP001642487"/>
    </source>
</evidence>
<dbReference type="InterPro" id="IPR008972">
    <property type="entry name" value="Cupredoxin"/>
</dbReference>
<feature type="domain" description="Phytocyanin" evidence="2">
    <location>
        <begin position="34"/>
        <end position="133"/>
    </location>
</feature>
<dbReference type="Proteomes" id="UP001642487">
    <property type="component" value="Chromosome 5"/>
</dbReference>
<name>A0ABP0YQR6_9ROSI</name>
<dbReference type="InterPro" id="IPR003245">
    <property type="entry name" value="Phytocyanin_dom"/>
</dbReference>
<accession>A0ABP0YQR6</accession>
<gene>
    <name evidence="3" type="ORF">CITCOLO1_LOCUS14863</name>
</gene>
<reference evidence="3 4" key="1">
    <citation type="submission" date="2024-03" db="EMBL/GenBank/DDBJ databases">
        <authorList>
            <person name="Gkanogiannis A."/>
            <person name="Becerra Lopez-Lavalle L."/>
        </authorList>
    </citation>
    <scope>NUCLEOTIDE SEQUENCE [LARGE SCALE GENOMIC DNA]</scope>
</reference>
<proteinExistence type="predicted"/>
<dbReference type="PANTHER" id="PTHR33021">
    <property type="entry name" value="BLUE COPPER PROTEIN"/>
    <property type="match status" value="1"/>
</dbReference>
<evidence type="ECO:0000313" key="3">
    <source>
        <dbReference type="EMBL" id="CAK9322704.1"/>
    </source>
</evidence>
<keyword evidence="1" id="KW-0812">Transmembrane</keyword>
<dbReference type="EMBL" id="OZ021739">
    <property type="protein sequence ID" value="CAK9322704.1"/>
    <property type="molecule type" value="Genomic_DNA"/>
</dbReference>
<sequence>MGIGRGSSRIIRLVMGYCGWLLLFLVVTLGKGEHLHKVGNSQGWTPNLNYTLWSSSHHFHLGDWLYFVYDKRYYNVLEVNKRSYEDCNDKDFIKNITRGGRDVFQLAEFRPYFFIGGGGYCFQGMKLAVFVSAIDRAPAPSPAAPIKSGAFLSNNPTFCCSILNALLLFLTNLVFLVVKIE</sequence>
<dbReference type="SUPFAM" id="SSF49503">
    <property type="entry name" value="Cupredoxins"/>
    <property type="match status" value="1"/>
</dbReference>
<feature type="transmembrane region" description="Helical" evidence="1">
    <location>
        <begin position="12"/>
        <end position="30"/>
    </location>
</feature>
<evidence type="ECO:0000256" key="1">
    <source>
        <dbReference type="SAM" id="Phobius"/>
    </source>
</evidence>
<dbReference type="PANTHER" id="PTHR33021:SF385">
    <property type="entry name" value="PHYTOCYANIN DOMAIN-CONTAINING PROTEIN"/>
    <property type="match status" value="1"/>
</dbReference>
<keyword evidence="1" id="KW-1133">Transmembrane helix</keyword>
<dbReference type="PROSITE" id="PS51485">
    <property type="entry name" value="PHYTOCYANIN"/>
    <property type="match status" value="1"/>
</dbReference>
<keyword evidence="1" id="KW-0472">Membrane</keyword>
<evidence type="ECO:0000259" key="2">
    <source>
        <dbReference type="PROSITE" id="PS51485"/>
    </source>
</evidence>
<organism evidence="3 4">
    <name type="scientific">Citrullus colocynthis</name>
    <name type="common">colocynth</name>
    <dbReference type="NCBI Taxonomy" id="252529"/>
    <lineage>
        <taxon>Eukaryota</taxon>
        <taxon>Viridiplantae</taxon>
        <taxon>Streptophyta</taxon>
        <taxon>Embryophyta</taxon>
        <taxon>Tracheophyta</taxon>
        <taxon>Spermatophyta</taxon>
        <taxon>Magnoliopsida</taxon>
        <taxon>eudicotyledons</taxon>
        <taxon>Gunneridae</taxon>
        <taxon>Pentapetalae</taxon>
        <taxon>rosids</taxon>
        <taxon>fabids</taxon>
        <taxon>Cucurbitales</taxon>
        <taxon>Cucurbitaceae</taxon>
        <taxon>Benincaseae</taxon>
        <taxon>Citrullus</taxon>
    </lineage>
</organism>